<dbReference type="GO" id="GO:0006631">
    <property type="term" value="P:fatty acid metabolic process"/>
    <property type="evidence" value="ECO:0007669"/>
    <property type="project" value="TreeGrafter"/>
</dbReference>
<dbReference type="InterPro" id="IPR025110">
    <property type="entry name" value="AMP-bd_C"/>
</dbReference>
<name>Q0RK20_FRAAA</name>
<proteinExistence type="inferred from homology"/>
<dbReference type="EMBL" id="CT573213">
    <property type="protein sequence ID" value="CAJ62140.1"/>
    <property type="molecule type" value="Genomic_DNA"/>
</dbReference>
<feature type="region of interest" description="Disordered" evidence="3">
    <location>
        <begin position="168"/>
        <end position="200"/>
    </location>
</feature>
<organism evidence="6 7">
    <name type="scientific">Frankia alni (strain DSM 45986 / CECT 9034 / ACN14a)</name>
    <dbReference type="NCBI Taxonomy" id="326424"/>
    <lineage>
        <taxon>Bacteria</taxon>
        <taxon>Bacillati</taxon>
        <taxon>Actinomycetota</taxon>
        <taxon>Actinomycetes</taxon>
        <taxon>Frankiales</taxon>
        <taxon>Frankiaceae</taxon>
        <taxon>Frankia</taxon>
    </lineage>
</organism>
<dbReference type="Gene3D" id="3.30.300.30">
    <property type="match status" value="1"/>
</dbReference>
<reference evidence="6 7" key="1">
    <citation type="journal article" date="2007" name="Genome Res.">
        <title>Genome characteristics of facultatively symbiotic Frankia sp. strains reflect host range and host plant biogeography.</title>
        <authorList>
            <person name="Normand P."/>
            <person name="Lapierre P."/>
            <person name="Tisa L.S."/>
            <person name="Gogarten J.P."/>
            <person name="Alloisio N."/>
            <person name="Bagnarol E."/>
            <person name="Bassi C.A."/>
            <person name="Berry A.M."/>
            <person name="Bickhart D.M."/>
            <person name="Choisne N."/>
            <person name="Couloux A."/>
            <person name="Cournoyer B."/>
            <person name="Cruveiller S."/>
            <person name="Daubin V."/>
            <person name="Demange N."/>
            <person name="Francino M.P."/>
            <person name="Goltsman E."/>
            <person name="Huang Y."/>
            <person name="Kopp O.R."/>
            <person name="Labarre L."/>
            <person name="Lapidus A."/>
            <person name="Lavire C."/>
            <person name="Marechal J."/>
            <person name="Martinez M."/>
            <person name="Mastronunzio J.E."/>
            <person name="Mullin B.C."/>
            <person name="Niemann J."/>
            <person name="Pujic P."/>
            <person name="Rawnsley T."/>
            <person name="Rouy Z."/>
            <person name="Schenowitz C."/>
            <person name="Sellstedt A."/>
            <person name="Tavares F."/>
            <person name="Tomkins J.P."/>
            <person name="Vallenet D."/>
            <person name="Valverde C."/>
            <person name="Wall L.G."/>
            <person name="Wang Y."/>
            <person name="Medigue C."/>
            <person name="Benson D.R."/>
        </authorList>
    </citation>
    <scope>NUCLEOTIDE SEQUENCE [LARGE SCALE GENOMIC DNA]</scope>
    <source>
        <strain evidence="7">DSM 45986 / CECT 9034 / ACN14a</strain>
    </source>
</reference>
<dbReference type="HOGENOM" id="CLU_000022_59_7_11"/>
<dbReference type="PANTHER" id="PTHR43201:SF5">
    <property type="entry name" value="MEDIUM-CHAIN ACYL-COA LIGASE ACSF2, MITOCHONDRIAL"/>
    <property type="match status" value="1"/>
</dbReference>
<dbReference type="PANTHER" id="PTHR43201">
    <property type="entry name" value="ACYL-COA SYNTHETASE"/>
    <property type="match status" value="1"/>
</dbReference>
<feature type="domain" description="AMP-dependent synthetase/ligase" evidence="4">
    <location>
        <begin position="43"/>
        <end position="418"/>
    </location>
</feature>
<dbReference type="Pfam" id="PF13193">
    <property type="entry name" value="AMP-binding_C"/>
    <property type="match status" value="1"/>
</dbReference>
<keyword evidence="2 6" id="KW-0436">Ligase</keyword>
<feature type="compositionally biased region" description="Basic and acidic residues" evidence="3">
    <location>
        <begin position="187"/>
        <end position="200"/>
    </location>
</feature>
<dbReference type="InterPro" id="IPR045851">
    <property type="entry name" value="AMP-bd_C_sf"/>
</dbReference>
<protein>
    <submittedName>
        <fullName evidence="6">Cyclohex-1-ene-1-carboxylate:CoA ligase</fullName>
    </submittedName>
</protein>
<evidence type="ECO:0000256" key="2">
    <source>
        <dbReference type="ARBA" id="ARBA00022598"/>
    </source>
</evidence>
<sequence>MTSVSSEQSAAGGLAATEAVALAQAAEQWPWLLTAPTVDGLVARRAQATPDALMLVDEHDARLTFAEFDAKVDRVAAALAGEGVTAGTRVAWQLPTRISTLLVMIALRRLGALQAPVIPIYREREVGAALAAVDAEVFLVPGTWRGTDFTAIAQAVAAAGGPAPRLLEIGHDAPEADPPGAVAGQDPRPDQRADQRADHRADHLPDEVRWIYFTSGSTGIPKGARHSDGTLLATAVCFAGVSGLGRAAGEVGAVGFPVAHVGGIQYLIAALAAGFPILLLEAFVPDQAVELFRRHDVTATGGSTPFYTALLDLAAARPGEPLIPTLRSLKGGGAPCPPHLVGEVDRVLGAVLAHDYGMTEVPMVAVAAIADPPDVLAATDGRPVPVNRLRFVDEGGAPLAPGAVGEVQVAGHGVCHGYTDPEATRAAFTADGWFRTGDLGRLLPSGHIEIVGRLKDLIIRKGENIAPQEIEALLGRHPDVAEVAVIGLPDPDRGERVCAVVVARPGRPVPSLSELSAWLREAGLMRQKLPEQLELIDLMPRTGLGKVAKAQLRARFEPRES</sequence>
<dbReference type="STRING" id="326424.FRAAL3497"/>
<gene>
    <name evidence="6" type="ordered locus">FRAAL3497</name>
</gene>
<evidence type="ECO:0000256" key="3">
    <source>
        <dbReference type="SAM" id="MobiDB-lite"/>
    </source>
</evidence>
<dbReference type="InterPro" id="IPR042099">
    <property type="entry name" value="ANL_N_sf"/>
</dbReference>
<evidence type="ECO:0000313" key="7">
    <source>
        <dbReference type="Proteomes" id="UP000000657"/>
    </source>
</evidence>
<dbReference type="SUPFAM" id="SSF56801">
    <property type="entry name" value="Acetyl-CoA synthetase-like"/>
    <property type="match status" value="1"/>
</dbReference>
<feature type="domain" description="AMP-binding enzyme C-terminal" evidence="5">
    <location>
        <begin position="469"/>
        <end position="546"/>
    </location>
</feature>
<evidence type="ECO:0000259" key="4">
    <source>
        <dbReference type="Pfam" id="PF00501"/>
    </source>
</evidence>
<dbReference type="InterPro" id="IPR020845">
    <property type="entry name" value="AMP-binding_CS"/>
</dbReference>
<accession>Q0RK20</accession>
<dbReference type="OrthoDB" id="9803968at2"/>
<comment type="similarity">
    <text evidence="1">Belongs to the ATP-dependent AMP-binding enzyme family.</text>
</comment>
<keyword evidence="7" id="KW-1185">Reference proteome</keyword>
<dbReference type="eggNOG" id="COG0318">
    <property type="taxonomic scope" value="Bacteria"/>
</dbReference>
<dbReference type="Pfam" id="PF00501">
    <property type="entry name" value="AMP-binding"/>
    <property type="match status" value="1"/>
</dbReference>
<evidence type="ECO:0000259" key="5">
    <source>
        <dbReference type="Pfam" id="PF13193"/>
    </source>
</evidence>
<dbReference type="InterPro" id="IPR000873">
    <property type="entry name" value="AMP-dep_synth/lig_dom"/>
</dbReference>
<dbReference type="Proteomes" id="UP000000657">
    <property type="component" value="Chromosome"/>
</dbReference>
<dbReference type="GO" id="GO:0031956">
    <property type="term" value="F:medium-chain fatty acid-CoA ligase activity"/>
    <property type="evidence" value="ECO:0007669"/>
    <property type="project" value="TreeGrafter"/>
</dbReference>
<dbReference type="Gene3D" id="3.40.50.12780">
    <property type="entry name" value="N-terminal domain of ligase-like"/>
    <property type="match status" value="1"/>
</dbReference>
<dbReference type="PROSITE" id="PS00455">
    <property type="entry name" value="AMP_BINDING"/>
    <property type="match status" value="1"/>
</dbReference>
<evidence type="ECO:0000256" key="1">
    <source>
        <dbReference type="ARBA" id="ARBA00006432"/>
    </source>
</evidence>
<dbReference type="RefSeq" id="WP_011604638.1">
    <property type="nucleotide sequence ID" value="NC_008278.1"/>
</dbReference>
<dbReference type="AlphaFoldDB" id="Q0RK20"/>
<evidence type="ECO:0000313" key="6">
    <source>
        <dbReference type="EMBL" id="CAJ62140.1"/>
    </source>
</evidence>
<dbReference type="KEGG" id="fal:FRAAL3497"/>